<feature type="compositionally biased region" description="Polar residues" evidence="4">
    <location>
        <begin position="115"/>
        <end position="128"/>
    </location>
</feature>
<feature type="repeat" description="ANK" evidence="3">
    <location>
        <begin position="50"/>
        <end position="82"/>
    </location>
</feature>
<reference evidence="5" key="1">
    <citation type="submission" date="2020-02" db="EMBL/GenBank/DDBJ databases">
        <authorList>
            <person name="Palmer J.M."/>
        </authorList>
    </citation>
    <scope>NUCLEOTIDE SEQUENCE</scope>
    <source>
        <strain evidence="5">EPUS1.4</strain>
        <tissue evidence="5">Thallus</tissue>
    </source>
</reference>
<dbReference type="Pfam" id="PF12796">
    <property type="entry name" value="Ank_2"/>
    <property type="match status" value="1"/>
</dbReference>
<dbReference type="PROSITE" id="PS50088">
    <property type="entry name" value="ANK_REPEAT"/>
    <property type="match status" value="1"/>
</dbReference>
<dbReference type="OrthoDB" id="20872at2759"/>
<evidence type="ECO:0000256" key="3">
    <source>
        <dbReference type="PROSITE-ProRule" id="PRU00023"/>
    </source>
</evidence>
<dbReference type="PROSITE" id="PS50297">
    <property type="entry name" value="ANK_REP_REGION"/>
    <property type="match status" value="1"/>
</dbReference>
<evidence type="ECO:0000256" key="1">
    <source>
        <dbReference type="ARBA" id="ARBA00022737"/>
    </source>
</evidence>
<comment type="caution">
    <text evidence="5">The sequence shown here is derived from an EMBL/GenBank/DDBJ whole genome shotgun (WGS) entry which is preliminary data.</text>
</comment>
<feature type="region of interest" description="Disordered" evidence="4">
    <location>
        <begin position="108"/>
        <end position="132"/>
    </location>
</feature>
<dbReference type="GO" id="GO:0004842">
    <property type="term" value="F:ubiquitin-protein transferase activity"/>
    <property type="evidence" value="ECO:0007669"/>
    <property type="project" value="TreeGrafter"/>
</dbReference>
<gene>
    <name evidence="5" type="ORF">GJ744_000994</name>
</gene>
<dbReference type="EMBL" id="JAACFV010000111">
    <property type="protein sequence ID" value="KAF7505373.1"/>
    <property type="molecule type" value="Genomic_DNA"/>
</dbReference>
<evidence type="ECO:0000256" key="4">
    <source>
        <dbReference type="SAM" id="MobiDB-lite"/>
    </source>
</evidence>
<dbReference type="InterPro" id="IPR002110">
    <property type="entry name" value="Ankyrin_rpt"/>
</dbReference>
<keyword evidence="2 3" id="KW-0040">ANK repeat</keyword>
<proteinExistence type="predicted"/>
<name>A0A8H7AAS2_9EURO</name>
<keyword evidence="1" id="KW-0677">Repeat</keyword>
<dbReference type="PANTHER" id="PTHR24171">
    <property type="entry name" value="ANKYRIN REPEAT DOMAIN-CONTAINING PROTEIN 39-RELATED"/>
    <property type="match status" value="1"/>
</dbReference>
<keyword evidence="6" id="KW-1185">Reference proteome</keyword>
<dbReference type="PANTHER" id="PTHR24171:SF8">
    <property type="entry name" value="BRCA1-ASSOCIATED RING DOMAIN PROTEIN 1"/>
    <property type="match status" value="1"/>
</dbReference>
<dbReference type="AlphaFoldDB" id="A0A8H7AAS2"/>
<dbReference type="Proteomes" id="UP000606974">
    <property type="component" value="Unassembled WGS sequence"/>
</dbReference>
<dbReference type="GO" id="GO:0085020">
    <property type="term" value="P:protein K6-linked ubiquitination"/>
    <property type="evidence" value="ECO:0007669"/>
    <property type="project" value="TreeGrafter"/>
</dbReference>
<evidence type="ECO:0000313" key="6">
    <source>
        <dbReference type="Proteomes" id="UP000606974"/>
    </source>
</evidence>
<accession>A0A8H7AAS2</accession>
<sequence length="205" mass="23168">MVGTVLQDPEPKMDVSELEKQLLRIAEGGEGNIETLLSEEGVNINVTNEFRETPLHRASWHGNEEIVKALLKHKADINIQDVDGWTPLYNAAMTDRVSIVNLLLSPPGPPPDARATTTSSTKLANMNSSDRRELRESRLRSIFQINMVEHHCISQVNTDIKILLRALYGIRQIWMKRILRKVLIRRTTRAGLPCTLLLQEGMPES</sequence>
<protein>
    <submittedName>
        <fullName evidence="5">Uncharacterized protein</fullName>
    </submittedName>
</protein>
<dbReference type="InterPro" id="IPR036770">
    <property type="entry name" value="Ankyrin_rpt-contain_sf"/>
</dbReference>
<dbReference type="SUPFAM" id="SSF48403">
    <property type="entry name" value="Ankyrin repeat"/>
    <property type="match status" value="1"/>
</dbReference>
<evidence type="ECO:0000256" key="2">
    <source>
        <dbReference type="ARBA" id="ARBA00023043"/>
    </source>
</evidence>
<organism evidence="5 6">
    <name type="scientific">Endocarpon pusillum</name>
    <dbReference type="NCBI Taxonomy" id="364733"/>
    <lineage>
        <taxon>Eukaryota</taxon>
        <taxon>Fungi</taxon>
        <taxon>Dikarya</taxon>
        <taxon>Ascomycota</taxon>
        <taxon>Pezizomycotina</taxon>
        <taxon>Eurotiomycetes</taxon>
        <taxon>Chaetothyriomycetidae</taxon>
        <taxon>Verrucariales</taxon>
        <taxon>Verrucariaceae</taxon>
        <taxon>Endocarpon</taxon>
    </lineage>
</organism>
<evidence type="ECO:0000313" key="5">
    <source>
        <dbReference type="EMBL" id="KAF7505373.1"/>
    </source>
</evidence>
<dbReference type="SMART" id="SM00248">
    <property type="entry name" value="ANK"/>
    <property type="match status" value="2"/>
</dbReference>
<dbReference type="Gene3D" id="1.25.40.20">
    <property type="entry name" value="Ankyrin repeat-containing domain"/>
    <property type="match status" value="1"/>
</dbReference>